<sequence>MDLADDDPLGTVDDESAAIGHQRDVAEKYLTLAELAGGGEFQSNLGLDRYREGPPLALAFHLGKLAVLKIDGVAVIVQAHLPVLAFDGECRLEHLL</sequence>
<name>A0A645IW61_9ZZZZ</name>
<dbReference type="EMBL" id="VSSQ01125149">
    <property type="protein sequence ID" value="MPN55655.1"/>
    <property type="molecule type" value="Genomic_DNA"/>
</dbReference>
<proteinExistence type="predicted"/>
<dbReference type="AntiFam" id="ANF00129">
    <property type="entry name" value="Shadow ORF (opposite rpoB)"/>
</dbReference>
<protein>
    <submittedName>
        <fullName evidence="1">Uncharacterized protein</fullName>
    </submittedName>
</protein>
<organism evidence="1">
    <name type="scientific">bioreactor metagenome</name>
    <dbReference type="NCBI Taxonomy" id="1076179"/>
    <lineage>
        <taxon>unclassified sequences</taxon>
        <taxon>metagenomes</taxon>
        <taxon>ecological metagenomes</taxon>
    </lineage>
</organism>
<evidence type="ECO:0000313" key="1">
    <source>
        <dbReference type="EMBL" id="MPN55655.1"/>
    </source>
</evidence>
<dbReference type="AlphaFoldDB" id="A0A645IW61"/>
<comment type="caution">
    <text evidence="1">The sequence shown here is derived from an EMBL/GenBank/DDBJ whole genome shotgun (WGS) entry which is preliminary data.</text>
</comment>
<gene>
    <name evidence="1" type="ORF">SDC9_203339</name>
</gene>
<accession>A0A645IW61</accession>
<reference evidence="1" key="1">
    <citation type="submission" date="2019-08" db="EMBL/GenBank/DDBJ databases">
        <authorList>
            <person name="Kucharzyk K."/>
            <person name="Murdoch R.W."/>
            <person name="Higgins S."/>
            <person name="Loffler F."/>
        </authorList>
    </citation>
    <scope>NUCLEOTIDE SEQUENCE</scope>
</reference>